<dbReference type="EMBL" id="CM008047">
    <property type="protein sequence ID" value="PVH63777.1"/>
    <property type="molecule type" value="Genomic_DNA"/>
</dbReference>
<gene>
    <name evidence="2" type="ORF">PAHAL_2G104000</name>
</gene>
<feature type="region of interest" description="Disordered" evidence="1">
    <location>
        <begin position="73"/>
        <end position="117"/>
    </location>
</feature>
<proteinExistence type="predicted"/>
<dbReference type="AlphaFoldDB" id="A0A2T8KNK1"/>
<evidence type="ECO:0000313" key="2">
    <source>
        <dbReference type="EMBL" id="PVH63777.1"/>
    </source>
</evidence>
<organism evidence="2">
    <name type="scientific">Panicum hallii</name>
    <dbReference type="NCBI Taxonomy" id="206008"/>
    <lineage>
        <taxon>Eukaryota</taxon>
        <taxon>Viridiplantae</taxon>
        <taxon>Streptophyta</taxon>
        <taxon>Embryophyta</taxon>
        <taxon>Tracheophyta</taxon>
        <taxon>Spermatophyta</taxon>
        <taxon>Magnoliopsida</taxon>
        <taxon>Liliopsida</taxon>
        <taxon>Poales</taxon>
        <taxon>Poaceae</taxon>
        <taxon>PACMAD clade</taxon>
        <taxon>Panicoideae</taxon>
        <taxon>Panicodae</taxon>
        <taxon>Paniceae</taxon>
        <taxon>Panicinae</taxon>
        <taxon>Panicum</taxon>
        <taxon>Panicum sect. Panicum</taxon>
    </lineage>
</organism>
<dbReference type="Gramene" id="PVH63777">
    <property type="protein sequence ID" value="PVH63777"/>
    <property type="gene ID" value="PAHAL_2G104000"/>
</dbReference>
<protein>
    <submittedName>
        <fullName evidence="2">Uncharacterized protein</fullName>
    </submittedName>
</protein>
<evidence type="ECO:0000256" key="1">
    <source>
        <dbReference type="SAM" id="MobiDB-lite"/>
    </source>
</evidence>
<dbReference type="Proteomes" id="UP000243499">
    <property type="component" value="Chromosome 2"/>
</dbReference>
<reference evidence="2" key="1">
    <citation type="submission" date="2018-04" db="EMBL/GenBank/DDBJ databases">
        <title>WGS assembly of Panicum hallii.</title>
        <authorList>
            <person name="Lovell J."/>
            <person name="Jenkins J."/>
            <person name="Lowry D."/>
            <person name="Mamidi S."/>
            <person name="Sreedasyam A."/>
            <person name="Weng X."/>
            <person name="Barry K."/>
            <person name="Bonette J."/>
            <person name="Campitelli B."/>
            <person name="Daum C."/>
            <person name="Gordon S."/>
            <person name="Gould B."/>
            <person name="Lipzen A."/>
            <person name="Macqueen A."/>
            <person name="Palacio-Mejia J."/>
            <person name="Plott C."/>
            <person name="Shakirov E."/>
            <person name="Shu S."/>
            <person name="Yoshinaga Y."/>
            <person name="Zane M."/>
            <person name="Rokhsar D."/>
            <person name="Grimwood J."/>
            <person name="Schmutz J."/>
            <person name="Juenger T."/>
        </authorList>
    </citation>
    <scope>NUCLEOTIDE SEQUENCE [LARGE SCALE GENOMIC DNA]</scope>
    <source>
        <strain evidence="2">FIL2</strain>
    </source>
</reference>
<name>A0A2T8KNK1_9POAL</name>
<accession>A0A2T8KNK1</accession>
<sequence>MPGEGNVTHTNISRGDEAHGQRGQRGTAPINKRFAAISKLLHLPGPVPVVYISRRSATIQGEIDRHGFVATAAAAIEDPGRPRRSPASSAATSRRRSPQPPDLLHQQRRRMQGAATSGSDLIWKWYVSPEARRDGEVGHVSCRVHA</sequence>
<feature type="region of interest" description="Disordered" evidence="1">
    <location>
        <begin position="1"/>
        <end position="26"/>
    </location>
</feature>